<keyword evidence="1" id="KW-0175">Coiled coil</keyword>
<accession>A0A0F9LJJ6</accession>
<dbReference type="EMBL" id="LAZR01006035">
    <property type="protein sequence ID" value="KKM95229.1"/>
    <property type="molecule type" value="Genomic_DNA"/>
</dbReference>
<organism evidence="2">
    <name type="scientific">marine sediment metagenome</name>
    <dbReference type="NCBI Taxonomy" id="412755"/>
    <lineage>
        <taxon>unclassified sequences</taxon>
        <taxon>metagenomes</taxon>
        <taxon>ecological metagenomes</taxon>
    </lineage>
</organism>
<comment type="caution">
    <text evidence="2">The sequence shown here is derived from an EMBL/GenBank/DDBJ whole genome shotgun (WGS) entry which is preliminary data.</text>
</comment>
<sequence length="371" mass="42255">MPEDNEKVDDFVSLWKKKIKTETGKPSAIGETLEKIKEVEEENEDLRNNIQQNIELITKTEEIIKKAIEENSRLKEEIKQTRMIGERKTADIQKENIELNNKIQSVKVNLKGKEEQLIIANHEIKELKTQTESVSRVKESPPESTSNIDSAITSKLIDDLQSDISKRKAKNRELDEKVINLIDENEQLKGEIKKLSTANINTVESPKSSVIKPIPVQTSVSTLETLCQDLQSDLNKYKRIVDKLNKEKIELQSGINGGGVQFAPKELEELKRENQKLKIELSKIEKSLKKKTEEASIKVKVDDLEKKINDLQIQLKERDHLIAELKLTSKTPISVQKGPVSGLIEDLQSKINKLKVTLEEKNKTIDELKSS</sequence>
<evidence type="ECO:0000313" key="2">
    <source>
        <dbReference type="EMBL" id="KKM95229.1"/>
    </source>
</evidence>
<proteinExistence type="predicted"/>
<feature type="coiled-coil region" evidence="1">
    <location>
        <begin position="29"/>
        <end position="130"/>
    </location>
</feature>
<name>A0A0F9LJJ6_9ZZZZ</name>
<gene>
    <name evidence="2" type="ORF">LCGC14_1190300</name>
</gene>
<evidence type="ECO:0000256" key="1">
    <source>
        <dbReference type="SAM" id="Coils"/>
    </source>
</evidence>
<protein>
    <submittedName>
        <fullName evidence="2">Uncharacterized protein</fullName>
    </submittedName>
</protein>
<reference evidence="2" key="1">
    <citation type="journal article" date="2015" name="Nature">
        <title>Complex archaea that bridge the gap between prokaryotes and eukaryotes.</title>
        <authorList>
            <person name="Spang A."/>
            <person name="Saw J.H."/>
            <person name="Jorgensen S.L."/>
            <person name="Zaremba-Niedzwiedzka K."/>
            <person name="Martijn J."/>
            <person name="Lind A.E."/>
            <person name="van Eijk R."/>
            <person name="Schleper C."/>
            <person name="Guy L."/>
            <person name="Ettema T.J."/>
        </authorList>
    </citation>
    <scope>NUCLEOTIDE SEQUENCE</scope>
</reference>
<feature type="coiled-coil region" evidence="1">
    <location>
        <begin position="157"/>
        <end position="371"/>
    </location>
</feature>
<dbReference type="AlphaFoldDB" id="A0A0F9LJJ6"/>